<protein>
    <recommendedName>
        <fullName evidence="4">3D domain-containing protein</fullName>
    </recommendedName>
</protein>
<keyword evidence="3" id="KW-1185">Reference proteome</keyword>
<gene>
    <name evidence="2" type="ORF">ED312_22275</name>
</gene>
<evidence type="ECO:0000256" key="1">
    <source>
        <dbReference type="SAM" id="Phobius"/>
    </source>
</evidence>
<feature type="transmembrane region" description="Helical" evidence="1">
    <location>
        <begin position="12"/>
        <end position="31"/>
    </location>
</feature>
<keyword evidence="1" id="KW-1133">Transmembrane helix</keyword>
<dbReference type="Proteomes" id="UP000267469">
    <property type="component" value="Unassembled WGS sequence"/>
</dbReference>
<dbReference type="CDD" id="cd22784">
    <property type="entry name" value="DPBB_MltA_YuiC-like"/>
    <property type="match status" value="1"/>
</dbReference>
<keyword evidence="1" id="KW-0812">Transmembrane</keyword>
<proteinExistence type="predicted"/>
<comment type="caution">
    <text evidence="2">The sequence shown here is derived from an EMBL/GenBank/DDBJ whole genome shotgun (WGS) entry which is preliminary data.</text>
</comment>
<accession>A0A3N0D0S8</accession>
<dbReference type="EMBL" id="RJTM01000180">
    <property type="protein sequence ID" value="RNL69257.1"/>
    <property type="molecule type" value="Genomic_DNA"/>
</dbReference>
<keyword evidence="1" id="KW-0472">Membrane</keyword>
<name>A0A3N0D0S8_SINP1</name>
<reference evidence="2 3" key="1">
    <citation type="submission" date="2018-10" db="EMBL/GenBank/DDBJ databases">
        <title>Sinomicrobium pectinilyticum sp. nov., a pectinase-producing bacterium isolated from alkaline and saline soil, and emended description of the genus Sinomicrobium.</title>
        <authorList>
            <person name="Cheng B."/>
            <person name="Li C."/>
            <person name="Lai Q."/>
            <person name="Du M."/>
            <person name="Shao Z."/>
            <person name="Xu P."/>
            <person name="Yang C."/>
        </authorList>
    </citation>
    <scope>NUCLEOTIDE SEQUENCE [LARGE SCALE GENOMIC DNA]</scope>
    <source>
        <strain evidence="2 3">5DNS001</strain>
    </source>
</reference>
<sequence length="145" mass="16239">MCTIVKPLYKNGLKFLWSLITLVAVVVLSGFTNNMPPQQTITLEVTAMAYNSVKSQTGTGGPAVTAWGDKLEPGMKSIAVSRDLIKMGLDHNTEVKIEGLDGVYIVKDKMNRRWRKKIDIYMGQDVKAARRWGKRKVTITFTPNH</sequence>
<evidence type="ECO:0008006" key="4">
    <source>
        <dbReference type="Google" id="ProtNLM"/>
    </source>
</evidence>
<dbReference type="AlphaFoldDB" id="A0A3N0D0S8"/>
<evidence type="ECO:0000313" key="3">
    <source>
        <dbReference type="Proteomes" id="UP000267469"/>
    </source>
</evidence>
<evidence type="ECO:0000313" key="2">
    <source>
        <dbReference type="EMBL" id="RNL69257.1"/>
    </source>
</evidence>
<organism evidence="2 3">
    <name type="scientific">Sinomicrobium pectinilyticum</name>
    <dbReference type="NCBI Taxonomy" id="1084421"/>
    <lineage>
        <taxon>Bacteria</taxon>
        <taxon>Pseudomonadati</taxon>
        <taxon>Bacteroidota</taxon>
        <taxon>Flavobacteriia</taxon>
        <taxon>Flavobacteriales</taxon>
        <taxon>Flavobacteriaceae</taxon>
        <taxon>Sinomicrobium</taxon>
    </lineage>
</organism>
<dbReference type="OrthoDB" id="5624888at2"/>